<dbReference type="Proteomes" id="UP000799441">
    <property type="component" value="Unassembled WGS sequence"/>
</dbReference>
<organism evidence="2 3">
    <name type="scientific">Polychaeton citri CBS 116435</name>
    <dbReference type="NCBI Taxonomy" id="1314669"/>
    <lineage>
        <taxon>Eukaryota</taxon>
        <taxon>Fungi</taxon>
        <taxon>Dikarya</taxon>
        <taxon>Ascomycota</taxon>
        <taxon>Pezizomycotina</taxon>
        <taxon>Dothideomycetes</taxon>
        <taxon>Dothideomycetidae</taxon>
        <taxon>Capnodiales</taxon>
        <taxon>Capnodiaceae</taxon>
        <taxon>Polychaeton</taxon>
    </lineage>
</organism>
<proteinExistence type="predicted"/>
<name>A0A9P4QF07_9PEZI</name>
<evidence type="ECO:0000256" key="1">
    <source>
        <dbReference type="SAM" id="MobiDB-lite"/>
    </source>
</evidence>
<reference evidence="2" key="1">
    <citation type="journal article" date="2020" name="Stud. Mycol.">
        <title>101 Dothideomycetes genomes: a test case for predicting lifestyles and emergence of pathogens.</title>
        <authorList>
            <person name="Haridas S."/>
            <person name="Albert R."/>
            <person name="Binder M."/>
            <person name="Bloem J."/>
            <person name="Labutti K."/>
            <person name="Salamov A."/>
            <person name="Andreopoulos B."/>
            <person name="Baker S."/>
            <person name="Barry K."/>
            <person name="Bills G."/>
            <person name="Bluhm B."/>
            <person name="Cannon C."/>
            <person name="Castanera R."/>
            <person name="Culley D."/>
            <person name="Daum C."/>
            <person name="Ezra D."/>
            <person name="Gonzalez J."/>
            <person name="Henrissat B."/>
            <person name="Kuo A."/>
            <person name="Liang C."/>
            <person name="Lipzen A."/>
            <person name="Lutzoni F."/>
            <person name="Magnuson J."/>
            <person name="Mondo S."/>
            <person name="Nolan M."/>
            <person name="Ohm R."/>
            <person name="Pangilinan J."/>
            <person name="Park H.-J."/>
            <person name="Ramirez L."/>
            <person name="Alfaro M."/>
            <person name="Sun H."/>
            <person name="Tritt A."/>
            <person name="Yoshinaga Y."/>
            <person name="Zwiers L.-H."/>
            <person name="Turgeon B."/>
            <person name="Goodwin S."/>
            <person name="Spatafora J."/>
            <person name="Crous P."/>
            <person name="Grigoriev I."/>
        </authorList>
    </citation>
    <scope>NUCLEOTIDE SEQUENCE</scope>
    <source>
        <strain evidence="2">CBS 116435</strain>
    </source>
</reference>
<evidence type="ECO:0000313" key="3">
    <source>
        <dbReference type="Proteomes" id="UP000799441"/>
    </source>
</evidence>
<feature type="region of interest" description="Disordered" evidence="1">
    <location>
        <begin position="39"/>
        <end position="69"/>
    </location>
</feature>
<keyword evidence="3" id="KW-1185">Reference proteome</keyword>
<dbReference type="AlphaFoldDB" id="A0A9P4QF07"/>
<protein>
    <submittedName>
        <fullName evidence="2">Uncharacterized protein</fullName>
    </submittedName>
</protein>
<dbReference type="EMBL" id="MU003769">
    <property type="protein sequence ID" value="KAF2725030.1"/>
    <property type="molecule type" value="Genomic_DNA"/>
</dbReference>
<accession>A0A9P4QF07</accession>
<sequence>MHHLQISLPAIDPESKQRPSVAITITITNLRHTTMLRYPCSSSHHSGRPAHSPRSPHLQSLHVPKPRLRPWKNPEGDLARWVTSYRLPHLSRGLFCSRAHLRWYLPTGHLG</sequence>
<comment type="caution">
    <text evidence="2">The sequence shown here is derived from an EMBL/GenBank/DDBJ whole genome shotgun (WGS) entry which is preliminary data.</text>
</comment>
<gene>
    <name evidence="2" type="ORF">K431DRAFT_117383</name>
</gene>
<evidence type="ECO:0000313" key="2">
    <source>
        <dbReference type="EMBL" id="KAF2725030.1"/>
    </source>
</evidence>